<dbReference type="GO" id="GO:0051536">
    <property type="term" value="F:iron-sulfur cluster binding"/>
    <property type="evidence" value="ECO:0007669"/>
    <property type="project" value="UniProtKB-KW"/>
</dbReference>
<dbReference type="CDD" id="cd01335">
    <property type="entry name" value="Radical_SAM"/>
    <property type="match status" value="1"/>
</dbReference>
<evidence type="ECO:0000256" key="2">
    <source>
        <dbReference type="ARBA" id="ARBA00022691"/>
    </source>
</evidence>
<dbReference type="InterPro" id="IPR058240">
    <property type="entry name" value="rSAM_sf"/>
</dbReference>
<evidence type="ECO:0000256" key="3">
    <source>
        <dbReference type="ARBA" id="ARBA00022723"/>
    </source>
</evidence>
<dbReference type="PANTHER" id="PTHR43409">
    <property type="entry name" value="ANAEROBIC MAGNESIUM-PROTOPORPHYRIN IX MONOMETHYL ESTER CYCLASE-RELATED"/>
    <property type="match status" value="1"/>
</dbReference>
<dbReference type="InterPro" id="IPR007197">
    <property type="entry name" value="rSAM"/>
</dbReference>
<gene>
    <name evidence="8" type="ORF">CEE36_00510</name>
</gene>
<evidence type="ECO:0000313" key="8">
    <source>
        <dbReference type="EMBL" id="TKJ44257.1"/>
    </source>
</evidence>
<proteinExistence type="predicted"/>
<keyword evidence="3" id="KW-0479">Metal-binding</keyword>
<feature type="domain" description="Radical SAM core" evidence="7">
    <location>
        <begin position="192"/>
        <end position="416"/>
    </location>
</feature>
<dbReference type="SUPFAM" id="SSF52242">
    <property type="entry name" value="Cobalamin (vitamin B12)-binding domain"/>
    <property type="match status" value="1"/>
</dbReference>
<dbReference type="GO" id="GO:0003824">
    <property type="term" value="F:catalytic activity"/>
    <property type="evidence" value="ECO:0007669"/>
    <property type="project" value="InterPro"/>
</dbReference>
<dbReference type="SFLD" id="SFLDS00029">
    <property type="entry name" value="Radical_SAM"/>
    <property type="match status" value="1"/>
</dbReference>
<dbReference type="GO" id="GO:0046872">
    <property type="term" value="F:metal ion binding"/>
    <property type="evidence" value="ECO:0007669"/>
    <property type="project" value="UniProtKB-KW"/>
</dbReference>
<dbReference type="GO" id="GO:0005829">
    <property type="term" value="C:cytosol"/>
    <property type="evidence" value="ECO:0007669"/>
    <property type="project" value="TreeGrafter"/>
</dbReference>
<dbReference type="AlphaFoldDB" id="A0A532VBA6"/>
<dbReference type="InterPro" id="IPR051198">
    <property type="entry name" value="BchE-like"/>
</dbReference>
<dbReference type="PROSITE" id="PS51918">
    <property type="entry name" value="RADICAL_SAM"/>
    <property type="match status" value="1"/>
</dbReference>
<dbReference type="Gene3D" id="3.80.30.20">
    <property type="entry name" value="tm_1862 like domain"/>
    <property type="match status" value="1"/>
</dbReference>
<sequence length="429" mass="49040">MKRLLLVNPWIHDFAAFDFWLKPLGLLRIAGALREAGAEVHLLDLLDRNHPWLHERTKTDEWGRGKFFAEEIDRPGIVENVPRKFRRYGLPKGILDEKLSELPDADAVLVTSSMTYWYTGVRETIEVLHKRYYGVPIILGGIYAMLLPEHARKNSEADVVLKGGLAEIKERLEKLVGLNLLEETPFPAWDLYSKLDYAVTTISRGCPFRCTYCASHRLESHYLPSKLKDITVELKYLADLKIRRIAFYDDAMLFHPQFDEIMRKIIKMDAALELHTPNGLHVNQITPKRARLMKQAGFRSLYLSLETVDERLLKITGAKVSPDAFKQAVRVLKDAGFSDELHAYVLFGLPSQTGESVKRTLDLALSLDVKPHLAEFSPVPGTLEFKRSGLDDNADPLLTNNTAWCNQGKLRDSWERLKDYLKEKIEESA</sequence>
<dbReference type="EMBL" id="NJBO01000001">
    <property type="protein sequence ID" value="TKJ44257.1"/>
    <property type="molecule type" value="Genomic_DNA"/>
</dbReference>
<dbReference type="Proteomes" id="UP000317778">
    <property type="component" value="Unassembled WGS sequence"/>
</dbReference>
<dbReference type="InterPro" id="IPR036724">
    <property type="entry name" value="Cobalamin-bd_sf"/>
</dbReference>
<evidence type="ECO:0000313" key="9">
    <source>
        <dbReference type="Proteomes" id="UP000317778"/>
    </source>
</evidence>
<evidence type="ECO:0000259" key="6">
    <source>
        <dbReference type="PROSITE" id="PS51332"/>
    </source>
</evidence>
<evidence type="ECO:0000259" key="7">
    <source>
        <dbReference type="PROSITE" id="PS51918"/>
    </source>
</evidence>
<keyword evidence="2" id="KW-0949">S-adenosyl-L-methionine</keyword>
<dbReference type="PROSITE" id="PS51332">
    <property type="entry name" value="B12_BINDING"/>
    <property type="match status" value="1"/>
</dbReference>
<dbReference type="PANTHER" id="PTHR43409:SF15">
    <property type="entry name" value="PUTATIVE-RELATED"/>
    <property type="match status" value="1"/>
</dbReference>
<dbReference type="Gene3D" id="3.40.50.280">
    <property type="entry name" value="Cobalamin-binding domain"/>
    <property type="match status" value="1"/>
</dbReference>
<dbReference type="InterPro" id="IPR006158">
    <property type="entry name" value="Cobalamin-bd"/>
</dbReference>
<dbReference type="InterPro" id="IPR023404">
    <property type="entry name" value="rSAM_horseshoe"/>
</dbReference>
<accession>A0A532VBA6</accession>
<dbReference type="SUPFAM" id="SSF102114">
    <property type="entry name" value="Radical SAM enzymes"/>
    <property type="match status" value="1"/>
</dbReference>
<comment type="caution">
    <text evidence="8">The sequence shown here is derived from an EMBL/GenBank/DDBJ whole genome shotgun (WGS) entry which is preliminary data.</text>
</comment>
<feature type="domain" description="B12-binding" evidence="6">
    <location>
        <begin position="8"/>
        <end position="182"/>
    </location>
</feature>
<evidence type="ECO:0000256" key="4">
    <source>
        <dbReference type="ARBA" id="ARBA00023004"/>
    </source>
</evidence>
<evidence type="ECO:0000256" key="5">
    <source>
        <dbReference type="ARBA" id="ARBA00023014"/>
    </source>
</evidence>
<keyword evidence="4" id="KW-0408">Iron</keyword>
<dbReference type="InterPro" id="IPR006638">
    <property type="entry name" value="Elp3/MiaA/NifB-like_rSAM"/>
</dbReference>
<comment type="cofactor">
    <cofactor evidence="1">
        <name>[4Fe-4S] cluster</name>
        <dbReference type="ChEBI" id="CHEBI:49883"/>
    </cofactor>
</comment>
<dbReference type="SMART" id="SM00729">
    <property type="entry name" value="Elp3"/>
    <property type="match status" value="1"/>
</dbReference>
<name>A0A532VBA6_UNCT6</name>
<organism evidence="8 9">
    <name type="scientific">candidate division TA06 bacterium B3_TA06</name>
    <dbReference type="NCBI Taxonomy" id="2012487"/>
    <lineage>
        <taxon>Bacteria</taxon>
        <taxon>Bacteria division TA06</taxon>
    </lineage>
</organism>
<keyword evidence="5" id="KW-0411">Iron-sulfur</keyword>
<protein>
    <submittedName>
        <fullName evidence="8">Uncharacterized protein</fullName>
    </submittedName>
</protein>
<dbReference type="Pfam" id="PF04055">
    <property type="entry name" value="Radical_SAM"/>
    <property type="match status" value="1"/>
</dbReference>
<evidence type="ECO:0000256" key="1">
    <source>
        <dbReference type="ARBA" id="ARBA00001966"/>
    </source>
</evidence>
<reference evidence="8 9" key="1">
    <citation type="submission" date="2017-06" db="EMBL/GenBank/DDBJ databases">
        <title>Novel microbial phyla capable of carbon fixation and sulfur reduction in deep-sea sediments.</title>
        <authorList>
            <person name="Huang J."/>
            <person name="Baker B."/>
            <person name="Wang Y."/>
        </authorList>
    </citation>
    <scope>NUCLEOTIDE SEQUENCE [LARGE SCALE GENOMIC DNA]</scope>
    <source>
        <strain evidence="8">B3_TA06</strain>
    </source>
</reference>
<dbReference type="SFLD" id="SFLDG01082">
    <property type="entry name" value="B12-binding_domain_containing"/>
    <property type="match status" value="1"/>
</dbReference>
<dbReference type="GO" id="GO:0031419">
    <property type="term" value="F:cobalamin binding"/>
    <property type="evidence" value="ECO:0007669"/>
    <property type="project" value="InterPro"/>
</dbReference>